<dbReference type="Proteomes" id="UP000593577">
    <property type="component" value="Unassembled WGS sequence"/>
</dbReference>
<proteinExistence type="predicted"/>
<protein>
    <submittedName>
        <fullName evidence="1">Uncharacterized protein</fullName>
    </submittedName>
</protein>
<gene>
    <name evidence="1" type="ORF">Goari_011866</name>
</gene>
<sequence>MEARDTLFIFHAASVQSH</sequence>
<organism evidence="1 2">
    <name type="scientific">Gossypium aridum</name>
    <name type="common">American cotton</name>
    <name type="synonym">Erioxylum aridum</name>
    <dbReference type="NCBI Taxonomy" id="34290"/>
    <lineage>
        <taxon>Eukaryota</taxon>
        <taxon>Viridiplantae</taxon>
        <taxon>Streptophyta</taxon>
        <taxon>Embryophyta</taxon>
        <taxon>Tracheophyta</taxon>
        <taxon>Spermatophyta</taxon>
        <taxon>Magnoliopsida</taxon>
        <taxon>eudicotyledons</taxon>
        <taxon>Gunneridae</taxon>
        <taxon>Pentapetalae</taxon>
        <taxon>rosids</taxon>
        <taxon>malvids</taxon>
        <taxon>Malvales</taxon>
        <taxon>Malvaceae</taxon>
        <taxon>Malvoideae</taxon>
        <taxon>Gossypium</taxon>
    </lineage>
</organism>
<accession>A0A7J8WYQ8</accession>
<dbReference type="EMBL" id="JABFAA010000004">
    <property type="protein sequence ID" value="MBA0680151.1"/>
    <property type="molecule type" value="Genomic_DNA"/>
</dbReference>
<name>A0A7J8WYQ8_GOSAI</name>
<keyword evidence="2" id="KW-1185">Reference proteome</keyword>
<evidence type="ECO:0000313" key="2">
    <source>
        <dbReference type="Proteomes" id="UP000593577"/>
    </source>
</evidence>
<reference evidence="1 2" key="1">
    <citation type="journal article" date="2019" name="Genome Biol. Evol.">
        <title>Insights into the evolution of the New World diploid cottons (Gossypium, subgenus Houzingenia) based on genome sequencing.</title>
        <authorList>
            <person name="Grover C.E."/>
            <person name="Arick M.A. 2nd"/>
            <person name="Thrash A."/>
            <person name="Conover J.L."/>
            <person name="Sanders W.S."/>
            <person name="Peterson D.G."/>
            <person name="Frelichowski J.E."/>
            <person name="Scheffler J.A."/>
            <person name="Scheffler B.E."/>
            <person name="Wendel J.F."/>
        </authorList>
    </citation>
    <scope>NUCLEOTIDE SEQUENCE [LARGE SCALE GENOMIC DNA]</scope>
    <source>
        <strain evidence="1">185</strain>
        <tissue evidence="1">Leaf</tissue>
    </source>
</reference>
<dbReference type="AlphaFoldDB" id="A0A7J8WYQ8"/>
<comment type="caution">
    <text evidence="1">The sequence shown here is derived from an EMBL/GenBank/DDBJ whole genome shotgun (WGS) entry which is preliminary data.</text>
</comment>
<evidence type="ECO:0000313" key="1">
    <source>
        <dbReference type="EMBL" id="MBA0680151.1"/>
    </source>
</evidence>